<dbReference type="STRING" id="1672749.BJF92_05480"/>
<gene>
    <name evidence="3" type="ORF">BJF92_05480</name>
    <name evidence="4" type="ORF">BTR14_11625</name>
</gene>
<reference evidence="4 6" key="3">
    <citation type="journal article" date="2017" name="Antonie Van Leeuwenhoek">
        <title>Rhizobium rhizosphaerae sp. nov., a novel species isolated from rice rhizosphere.</title>
        <authorList>
            <person name="Zhao J.J."/>
            <person name="Zhang J."/>
            <person name="Zhang R.J."/>
            <person name="Zhang C.W."/>
            <person name="Yin H.Q."/>
            <person name="Zhang X.X."/>
        </authorList>
    </citation>
    <scope>NUCLEOTIDE SEQUENCE [LARGE SCALE GENOMIC DNA]</scope>
    <source>
        <strain evidence="4 6">RD15</strain>
    </source>
</reference>
<evidence type="ECO:0000313" key="3">
    <source>
        <dbReference type="EMBL" id="OLP53605.1"/>
    </source>
</evidence>
<keyword evidence="1" id="KW-0238">DNA-binding</keyword>
<dbReference type="AlphaFoldDB" id="A0A1Q9AF50"/>
<dbReference type="GO" id="GO:0003677">
    <property type="term" value="F:DNA binding"/>
    <property type="evidence" value="ECO:0007669"/>
    <property type="project" value="UniProtKB-UniRule"/>
</dbReference>
<dbReference type="InterPro" id="IPR037914">
    <property type="entry name" value="SpoVT-AbrB_sf"/>
</dbReference>
<evidence type="ECO:0000313" key="4">
    <source>
        <dbReference type="EMBL" id="OQP86322.1"/>
    </source>
</evidence>
<evidence type="ECO:0000256" key="1">
    <source>
        <dbReference type="PROSITE-ProRule" id="PRU01076"/>
    </source>
</evidence>
<dbReference type="SMART" id="SM00966">
    <property type="entry name" value="SpoVT_AbrB"/>
    <property type="match status" value="1"/>
</dbReference>
<reference evidence="4" key="2">
    <citation type="submission" date="2016-12" db="EMBL/GenBank/DDBJ databases">
        <authorList>
            <person name="Zhang X."/>
            <person name="Zhao J."/>
        </authorList>
    </citation>
    <scope>NUCLEOTIDE SEQUENCE</scope>
    <source>
        <strain evidence="4">RD15</strain>
    </source>
</reference>
<dbReference type="OrthoDB" id="9809003at2"/>
<keyword evidence="6" id="KW-1185">Reference proteome</keyword>
<dbReference type="Proteomes" id="UP000186143">
    <property type="component" value="Unassembled WGS sequence"/>
</dbReference>
<accession>A0A1Q9AF50</accession>
<comment type="caution">
    <text evidence="3">The sequence shown here is derived from an EMBL/GenBank/DDBJ whole genome shotgun (WGS) entry which is preliminary data.</text>
</comment>
<dbReference type="Pfam" id="PF04014">
    <property type="entry name" value="MazE_antitoxin"/>
    <property type="match status" value="1"/>
</dbReference>
<evidence type="ECO:0000313" key="5">
    <source>
        <dbReference type="Proteomes" id="UP000186143"/>
    </source>
</evidence>
<reference evidence="3 5" key="1">
    <citation type="submission" date="2016-09" db="EMBL/GenBank/DDBJ databases">
        <title>Rhizobium sp. nov., a novel species isolated from the rice rhizosphere.</title>
        <authorList>
            <person name="Zhao J."/>
            <person name="Zhang X."/>
        </authorList>
    </citation>
    <scope>NUCLEOTIDE SEQUENCE [LARGE SCALE GENOMIC DNA]</scope>
    <source>
        <strain evidence="3 5">MH17</strain>
    </source>
</reference>
<name>A0A1Q9AF50_9HYPH</name>
<protein>
    <submittedName>
        <fullName evidence="3">AbrB family transcriptional regulator</fullName>
    </submittedName>
</protein>
<dbReference type="Gene3D" id="2.10.260.10">
    <property type="match status" value="1"/>
</dbReference>
<dbReference type="PROSITE" id="PS51740">
    <property type="entry name" value="SPOVT_ABRB"/>
    <property type="match status" value="1"/>
</dbReference>
<dbReference type="InterPro" id="IPR007159">
    <property type="entry name" value="SpoVT-AbrB_dom"/>
</dbReference>
<dbReference type="RefSeq" id="WP_075636251.1">
    <property type="nucleotide sequence ID" value="NZ_MKIO01000039.1"/>
</dbReference>
<dbReference type="EMBL" id="MKIO01000039">
    <property type="protein sequence ID" value="OLP53605.1"/>
    <property type="molecule type" value="Genomic_DNA"/>
</dbReference>
<sequence length="92" mass="10080">MGAFATMTINGELAIPKEVREKLRLAPGTQFYVTVREGHLVAIPKTGRLRDLGGFLGAPPNGRALGVDEMDDALMDALVEDEERIRSDRSVR</sequence>
<organism evidence="3 5">
    <name type="scientific">Xaviernesmea rhizosphaerae</name>
    <dbReference type="NCBI Taxonomy" id="1672749"/>
    <lineage>
        <taxon>Bacteria</taxon>
        <taxon>Pseudomonadati</taxon>
        <taxon>Pseudomonadota</taxon>
        <taxon>Alphaproteobacteria</taxon>
        <taxon>Hyphomicrobiales</taxon>
        <taxon>Rhizobiaceae</taxon>
        <taxon>Rhizobium/Agrobacterium group</taxon>
        <taxon>Xaviernesmea</taxon>
    </lineage>
</organism>
<evidence type="ECO:0000259" key="2">
    <source>
        <dbReference type="PROSITE" id="PS51740"/>
    </source>
</evidence>
<evidence type="ECO:0000313" key="6">
    <source>
        <dbReference type="Proteomes" id="UP000192652"/>
    </source>
</evidence>
<dbReference type="SUPFAM" id="SSF89447">
    <property type="entry name" value="AbrB/MazE/MraZ-like"/>
    <property type="match status" value="1"/>
</dbReference>
<feature type="domain" description="SpoVT-AbrB" evidence="2">
    <location>
        <begin position="2"/>
        <end position="47"/>
    </location>
</feature>
<dbReference type="NCBIfam" id="TIGR01439">
    <property type="entry name" value="lp_hng_hel_AbrB"/>
    <property type="match status" value="1"/>
</dbReference>
<proteinExistence type="predicted"/>
<dbReference type="Proteomes" id="UP000192652">
    <property type="component" value="Unassembled WGS sequence"/>
</dbReference>
<dbReference type="EMBL" id="MSPX01000008">
    <property type="protein sequence ID" value="OQP86322.1"/>
    <property type="molecule type" value="Genomic_DNA"/>
</dbReference>